<dbReference type="Gene3D" id="3.40.50.1820">
    <property type="entry name" value="alpha/beta hydrolase"/>
    <property type="match status" value="1"/>
</dbReference>
<dbReference type="GO" id="GO:0032585">
    <property type="term" value="C:multivesicular body membrane"/>
    <property type="evidence" value="ECO:0007669"/>
    <property type="project" value="UniProtKB-SubCell"/>
</dbReference>
<keyword evidence="11" id="KW-0735">Signal-anchor</keyword>
<comment type="similarity">
    <text evidence="4">Belongs to the AB hydrolase superfamily. Lipase family.</text>
</comment>
<evidence type="ECO:0000256" key="10">
    <source>
        <dbReference type="ARBA" id="ARBA00022963"/>
    </source>
</evidence>
<reference evidence="22 23" key="1">
    <citation type="journal article" date="2018" name="Mol. Biol. Evol.">
        <title>Broad Genomic Sampling Reveals a Smut Pathogenic Ancestry of the Fungal Clade Ustilaginomycotina.</title>
        <authorList>
            <person name="Kijpornyongpan T."/>
            <person name="Mondo S.J."/>
            <person name="Barry K."/>
            <person name="Sandor L."/>
            <person name="Lee J."/>
            <person name="Lipzen A."/>
            <person name="Pangilinan J."/>
            <person name="LaButti K."/>
            <person name="Hainaut M."/>
            <person name="Henrissat B."/>
            <person name="Grigoriev I.V."/>
            <person name="Spatafora J.W."/>
            <person name="Aime M.C."/>
        </authorList>
    </citation>
    <scope>NUCLEOTIDE SEQUENCE [LARGE SCALE GENOMIC DNA]</scope>
    <source>
        <strain evidence="22 23">MCA 4718</strain>
    </source>
</reference>
<dbReference type="GO" id="GO:0004806">
    <property type="term" value="F:triacylglycerol lipase activity"/>
    <property type="evidence" value="ECO:0007669"/>
    <property type="project" value="UniProtKB-EC"/>
</dbReference>
<dbReference type="GO" id="GO:0034496">
    <property type="term" value="P:multivesicular body membrane disassembly"/>
    <property type="evidence" value="ECO:0007669"/>
    <property type="project" value="TreeGrafter"/>
</dbReference>
<dbReference type="InterPro" id="IPR002921">
    <property type="entry name" value="Fungal_lipase-type"/>
</dbReference>
<dbReference type="CDD" id="cd00519">
    <property type="entry name" value="Lipase_3"/>
    <property type="match status" value="1"/>
</dbReference>
<evidence type="ECO:0000256" key="16">
    <source>
        <dbReference type="ARBA" id="ARBA00023180"/>
    </source>
</evidence>
<dbReference type="EMBL" id="KZ819329">
    <property type="protein sequence ID" value="PWN19933.1"/>
    <property type="molecule type" value="Genomic_DNA"/>
</dbReference>
<evidence type="ECO:0000256" key="15">
    <source>
        <dbReference type="ARBA" id="ARBA00023136"/>
    </source>
</evidence>
<sequence>MASQSATASTSHARRHRHHTTGARAWSLAIAASLILATSATATQAAIPNHDLTGQGSVSSAIASWVSSRLSPWIGQSISPRPQAEGTLSFQLDSAIHHSTHDDYLGMSAKYSFDDSHPNHVVSMQHQQHREKHTYGGIRTKRQRVRRLKDPKAYLAQREELLAKSRKAEEGKEYNATSCGDVSSFNALTASLDSLHASPSSWEDVELLVPDVTSRLTLLALARMSSAAYEAPPHPPSWSPTDGFEGWNVSQSFGWVENGIRGHVFSNKANKGHEDGGEEIVVVALKGTSAAILPGGDDTAKRDKLNDNLLFSCCCARVSWTWSPVCPCPISSSRCSQPCLERSLLRQSVYYPLISDLYNNVSYAFPNAQIWVTGHSLGGALGSLIGYTFGVPSVTFEAPAERMAAKRLHLPLPPGSVKRGDGKDGLKDEVAADGKWDPPILPVTHVFHSGDPIPMGTCTGPSSLCGSAGYAMESTCHAGQVVLYDTMDLLGWSQNIANHRIATLTEDLLLEDWNERVKKAKGKSKKGGKEEEEGEKAASWYSPRWWPWGKGDDKGDEQDEWKDLGETPKVANQNDCVDCGEWQFVDVDKS</sequence>
<keyword evidence="15" id="KW-0472">Membrane</keyword>
<keyword evidence="14" id="KW-0443">Lipid metabolism</keyword>
<dbReference type="GeneID" id="37014451"/>
<keyword evidence="23" id="KW-1185">Reference proteome</keyword>
<keyword evidence="12" id="KW-1133">Transmembrane helix</keyword>
<keyword evidence="16" id="KW-0325">Glycoprotein</keyword>
<feature type="compositionally biased region" description="Low complexity" evidence="19">
    <location>
        <begin position="1"/>
        <end position="11"/>
    </location>
</feature>
<feature type="signal peptide" evidence="20">
    <location>
        <begin position="1"/>
        <end position="45"/>
    </location>
</feature>
<evidence type="ECO:0000313" key="22">
    <source>
        <dbReference type="EMBL" id="PWN19933.1"/>
    </source>
</evidence>
<dbReference type="GO" id="GO:0005775">
    <property type="term" value="C:vacuolar lumen"/>
    <property type="evidence" value="ECO:0007669"/>
    <property type="project" value="TreeGrafter"/>
</dbReference>
<dbReference type="Pfam" id="PF01764">
    <property type="entry name" value="Lipase_3"/>
    <property type="match status" value="1"/>
</dbReference>
<evidence type="ECO:0000313" key="23">
    <source>
        <dbReference type="Proteomes" id="UP000245942"/>
    </source>
</evidence>
<evidence type="ECO:0000256" key="19">
    <source>
        <dbReference type="SAM" id="MobiDB-lite"/>
    </source>
</evidence>
<evidence type="ECO:0000256" key="6">
    <source>
        <dbReference type="ARBA" id="ARBA00013279"/>
    </source>
</evidence>
<organism evidence="22 23">
    <name type="scientific">Pseudomicrostroma glucosiphilum</name>
    <dbReference type="NCBI Taxonomy" id="1684307"/>
    <lineage>
        <taxon>Eukaryota</taxon>
        <taxon>Fungi</taxon>
        <taxon>Dikarya</taxon>
        <taxon>Basidiomycota</taxon>
        <taxon>Ustilaginomycotina</taxon>
        <taxon>Exobasidiomycetes</taxon>
        <taxon>Microstromatales</taxon>
        <taxon>Microstromatales incertae sedis</taxon>
        <taxon>Pseudomicrostroma</taxon>
    </lineage>
</organism>
<evidence type="ECO:0000256" key="3">
    <source>
        <dbReference type="ARBA" id="ARBA00004343"/>
    </source>
</evidence>
<evidence type="ECO:0000256" key="20">
    <source>
        <dbReference type="SAM" id="SignalP"/>
    </source>
</evidence>
<protein>
    <recommendedName>
        <fullName evidence="6">triacylglycerol lipase</fullName>
        <ecNumber evidence="6">3.1.1.3</ecNumber>
    </recommendedName>
    <alternativeName>
        <fullName evidence="18">Autophagy-related protein 15</fullName>
    </alternativeName>
</protein>
<feature type="region of interest" description="Disordered" evidence="19">
    <location>
        <begin position="519"/>
        <end position="572"/>
    </location>
</feature>
<evidence type="ECO:0000256" key="2">
    <source>
        <dbReference type="ARBA" id="ARBA00004270"/>
    </source>
</evidence>
<evidence type="ECO:0000256" key="12">
    <source>
        <dbReference type="ARBA" id="ARBA00022989"/>
    </source>
</evidence>
<dbReference type="GO" id="GO:0046461">
    <property type="term" value="P:neutral lipid catabolic process"/>
    <property type="evidence" value="ECO:0007669"/>
    <property type="project" value="TreeGrafter"/>
</dbReference>
<evidence type="ECO:0000256" key="7">
    <source>
        <dbReference type="ARBA" id="ARBA00022692"/>
    </source>
</evidence>
<feature type="domain" description="Fungal lipase-type" evidence="21">
    <location>
        <begin position="352"/>
        <end position="388"/>
    </location>
</feature>
<evidence type="ECO:0000256" key="18">
    <source>
        <dbReference type="ARBA" id="ARBA00029828"/>
    </source>
</evidence>
<evidence type="ECO:0000256" key="4">
    <source>
        <dbReference type="ARBA" id="ARBA00010701"/>
    </source>
</evidence>
<evidence type="ECO:0000256" key="11">
    <source>
        <dbReference type="ARBA" id="ARBA00022968"/>
    </source>
</evidence>
<dbReference type="InterPro" id="IPR029058">
    <property type="entry name" value="AB_hydrolase_fold"/>
</dbReference>
<dbReference type="Proteomes" id="UP000245942">
    <property type="component" value="Unassembled WGS sequence"/>
</dbReference>
<dbReference type="GO" id="GO:0034727">
    <property type="term" value="P:piecemeal microautophagy of the nucleus"/>
    <property type="evidence" value="ECO:0007669"/>
    <property type="project" value="TreeGrafter"/>
</dbReference>
<dbReference type="GO" id="GO:0006660">
    <property type="term" value="P:phosphatidylserine catabolic process"/>
    <property type="evidence" value="ECO:0007669"/>
    <property type="project" value="TreeGrafter"/>
</dbReference>
<gene>
    <name evidence="22" type="ORF">BCV69DRAFT_283462</name>
</gene>
<evidence type="ECO:0000256" key="8">
    <source>
        <dbReference type="ARBA" id="ARBA00022753"/>
    </source>
</evidence>
<dbReference type="PANTHER" id="PTHR47175:SF2">
    <property type="entry name" value="LIPASE ATG15-RELATED"/>
    <property type="match status" value="1"/>
</dbReference>
<evidence type="ECO:0000256" key="1">
    <source>
        <dbReference type="ARBA" id="ARBA00001024"/>
    </source>
</evidence>
<keyword evidence="20" id="KW-0732">Signal</keyword>
<evidence type="ECO:0000256" key="14">
    <source>
        <dbReference type="ARBA" id="ARBA00023098"/>
    </source>
</evidence>
<keyword evidence="8" id="KW-0967">Endosome</keyword>
<dbReference type="OrthoDB" id="58570at2759"/>
<dbReference type="EC" id="3.1.1.3" evidence="6"/>
<dbReference type="SUPFAM" id="SSF53474">
    <property type="entry name" value="alpha/beta-Hydrolases"/>
    <property type="match status" value="1"/>
</dbReference>
<evidence type="ECO:0000256" key="17">
    <source>
        <dbReference type="ARBA" id="ARBA00024663"/>
    </source>
</evidence>
<comment type="function">
    <text evidence="17">Lipase which is essential for lysis of subvacuolar cytoplasm to vacuole targeted bodies and intravacuolar autophagic bodies. Involved in the lysis of intravacuolar multivesicular body (MVB) vesicles. The intravacuolar membrane disintegration by ATG15 is critical to life span extension.</text>
</comment>
<keyword evidence="10" id="KW-0442">Lipid degradation</keyword>
<dbReference type="GO" id="GO:0004620">
    <property type="term" value="F:phospholipase activity"/>
    <property type="evidence" value="ECO:0007669"/>
    <property type="project" value="TreeGrafter"/>
</dbReference>
<proteinExistence type="inferred from homology"/>
<dbReference type="STRING" id="1684307.A0A316U6G7"/>
<dbReference type="AlphaFoldDB" id="A0A316U6G7"/>
<keyword evidence="13" id="KW-0072">Autophagy</keyword>
<feature type="region of interest" description="Disordered" evidence="19">
    <location>
        <begin position="1"/>
        <end position="20"/>
    </location>
</feature>
<name>A0A316U6G7_9BASI</name>
<comment type="subcellular location">
    <subcellularLocation>
        <location evidence="3">Endosome</location>
        <location evidence="3">Multivesicular body membrane</location>
        <topology evidence="3">Single-pass type II membrane protein</topology>
    </subcellularLocation>
    <subcellularLocation>
        <location evidence="2">Prevacuolar compartment membrane</location>
        <topology evidence="2">Single-pass type II membrane protein</topology>
    </subcellularLocation>
</comment>
<evidence type="ECO:0000256" key="5">
    <source>
        <dbReference type="ARBA" id="ARBA00011137"/>
    </source>
</evidence>
<evidence type="ECO:0000259" key="21">
    <source>
        <dbReference type="Pfam" id="PF01764"/>
    </source>
</evidence>
<dbReference type="InterPro" id="IPR050805">
    <property type="entry name" value="ATG15_Lipase"/>
</dbReference>
<evidence type="ECO:0000256" key="13">
    <source>
        <dbReference type="ARBA" id="ARBA00023006"/>
    </source>
</evidence>
<dbReference type="PANTHER" id="PTHR47175">
    <property type="entry name" value="LIPASE ATG15-RELATED"/>
    <property type="match status" value="1"/>
</dbReference>
<feature type="chain" id="PRO_5016343826" description="triacylglycerol lipase" evidence="20">
    <location>
        <begin position="46"/>
        <end position="590"/>
    </location>
</feature>
<keyword evidence="7" id="KW-0812">Transmembrane</keyword>
<evidence type="ECO:0000256" key="9">
    <source>
        <dbReference type="ARBA" id="ARBA00022801"/>
    </source>
</evidence>
<accession>A0A316U6G7</accession>
<comment type="subunit">
    <text evidence="5">Binds to both phosphatidylinositol (PI) and phosphatidylinositol 3,5-bisphosphate (PIP2).</text>
</comment>
<keyword evidence="9 22" id="KW-0378">Hydrolase</keyword>
<dbReference type="RefSeq" id="XP_025347093.1">
    <property type="nucleotide sequence ID" value="XM_025492717.1"/>
</dbReference>
<comment type="catalytic activity">
    <reaction evidence="1">
        <text>a triacylglycerol + H2O = a diacylglycerol + a fatty acid + H(+)</text>
        <dbReference type="Rhea" id="RHEA:12044"/>
        <dbReference type="ChEBI" id="CHEBI:15377"/>
        <dbReference type="ChEBI" id="CHEBI:15378"/>
        <dbReference type="ChEBI" id="CHEBI:17855"/>
        <dbReference type="ChEBI" id="CHEBI:18035"/>
        <dbReference type="ChEBI" id="CHEBI:28868"/>
        <dbReference type="EC" id="3.1.1.3"/>
    </reaction>
</comment>